<dbReference type="Proteomes" id="UP000245216">
    <property type="component" value="Unassembled WGS sequence"/>
</dbReference>
<dbReference type="PROSITE" id="PS51462">
    <property type="entry name" value="NUDIX"/>
    <property type="match status" value="1"/>
</dbReference>
<evidence type="ECO:0000313" key="2">
    <source>
        <dbReference type="EMBL" id="PWE14105.1"/>
    </source>
</evidence>
<dbReference type="KEGG" id="afa:UZ73_11745"/>
<dbReference type="Pfam" id="PF00293">
    <property type="entry name" value="NUDIX"/>
    <property type="match status" value="1"/>
</dbReference>
<dbReference type="CDD" id="cd03676">
    <property type="entry name" value="NUDIX_Tnr3_like"/>
    <property type="match status" value="1"/>
</dbReference>
<protein>
    <submittedName>
        <fullName evidence="2">DUF4743 domain-containing protein</fullName>
    </submittedName>
</protein>
<gene>
    <name evidence="2" type="ORF">DF183_13235</name>
    <name evidence="4" type="ORF">M2J83_20025</name>
    <name evidence="3" type="ORF">MXF72_00915</name>
</gene>
<dbReference type="GeneID" id="96775442"/>
<dbReference type="EMBL" id="QEXO01000003">
    <property type="protein sequence ID" value="PWE14105.1"/>
    <property type="molecule type" value="Genomic_DNA"/>
</dbReference>
<accession>A0A0M7F3A6</accession>
<dbReference type="GO" id="GO:0003824">
    <property type="term" value="F:catalytic activity"/>
    <property type="evidence" value="ECO:0007669"/>
    <property type="project" value="UniProtKB-ARBA"/>
</dbReference>
<dbReference type="Proteomes" id="UP000830925">
    <property type="component" value="Chromosome"/>
</dbReference>
<dbReference type="RefSeq" id="WP_009457498.1">
    <property type="nucleotide sequence ID" value="NZ_CAXOJJ010000004.1"/>
</dbReference>
<dbReference type="InterPro" id="IPR015797">
    <property type="entry name" value="NUDIX_hydrolase-like_dom_sf"/>
</dbReference>
<feature type="domain" description="Nudix hydrolase" evidence="1">
    <location>
        <begin position="122"/>
        <end position="265"/>
    </location>
</feature>
<dbReference type="Gene3D" id="3.90.79.10">
    <property type="entry name" value="Nucleoside Triphosphate Pyrophosphohydrolase"/>
    <property type="match status" value="1"/>
</dbReference>
<dbReference type="InterPro" id="IPR000086">
    <property type="entry name" value="NUDIX_hydrolase_dom"/>
</dbReference>
<proteinExistence type="predicted"/>
<reference evidence="4 6" key="4">
    <citation type="submission" date="2022-05" db="EMBL/GenBank/DDBJ databases">
        <title>Complete sequence of strain NY11312.</title>
        <authorList>
            <person name="Zhou D."/>
        </authorList>
    </citation>
    <scope>NUCLEOTIDE SEQUENCE [LARGE SCALE GENOMIC DNA]</scope>
    <source>
        <strain evidence="4 6">NY11312</strain>
    </source>
</reference>
<evidence type="ECO:0000313" key="3">
    <source>
        <dbReference type="EMBL" id="UPL21671.1"/>
    </source>
</evidence>
<name>A0A0M7F3A6_ALCFA</name>
<dbReference type="Proteomes" id="UP001211866">
    <property type="component" value="Chromosome"/>
</dbReference>
<sequence>MTLFQNRSLTQALRQRMASLTSQLQQLPPPGSRPVTVDGRVAGWITPKAARCIEPLPGVSIEEDVLRLSDCPSQELSLAQVLDQVALRLQEGGCIRAWRDELLDVVGEGQCLSRIERGAVRPLGFLTQAVHLNGWSTDGRIWAARRSPTKSTDPNMWDTLVGGLAVSGESLHTSLIRESYEEAGLAESVLDNCTPLRVSLRMHRRLPEGYQVENALVSDCVLADDVRPCNMDGEVSEFRLLTLDEAWQMIEADLFTLEAQVVLIDSIKQHLEQLA</sequence>
<reference evidence="2 5" key="2">
    <citation type="submission" date="2018-05" db="EMBL/GenBank/DDBJ databases">
        <authorList>
            <person name="Lanie J.A."/>
            <person name="Ng W.-L."/>
            <person name="Kazmierczak K.M."/>
            <person name="Andrzejewski T.M."/>
            <person name="Davidsen T.M."/>
            <person name="Wayne K.J."/>
            <person name="Tettelin H."/>
            <person name="Glass J.I."/>
            <person name="Rusch D."/>
            <person name="Podicherti R."/>
            <person name="Tsui H.-C.T."/>
            <person name="Winkler M.E."/>
        </authorList>
    </citation>
    <scope>NUCLEOTIDE SEQUENCE [LARGE SCALE GENOMIC DNA]</scope>
    <source>
        <strain evidence="2 5">YBY</strain>
    </source>
</reference>
<evidence type="ECO:0000313" key="4">
    <source>
        <dbReference type="EMBL" id="WBM38052.1"/>
    </source>
</evidence>
<evidence type="ECO:0000313" key="6">
    <source>
        <dbReference type="Proteomes" id="UP001211866"/>
    </source>
</evidence>
<dbReference type="OrthoDB" id="5621792at2"/>
<organism evidence="2 5">
    <name type="scientific">Alcaligenes faecalis</name>
    <dbReference type="NCBI Taxonomy" id="511"/>
    <lineage>
        <taxon>Bacteria</taxon>
        <taxon>Pseudomonadati</taxon>
        <taxon>Pseudomonadota</taxon>
        <taxon>Betaproteobacteria</taxon>
        <taxon>Burkholderiales</taxon>
        <taxon>Alcaligenaceae</taxon>
        <taxon>Alcaligenes</taxon>
    </lineage>
</organism>
<reference evidence="2 5" key="1">
    <citation type="submission" date="2018-05" db="EMBL/GenBank/DDBJ databases">
        <title>Genome Sequence of an Efficient Indole-Degrading Bacterium, Alcaligenes sp.YBY.</title>
        <authorList>
            <person name="Yang B."/>
        </authorList>
    </citation>
    <scope>NUCLEOTIDE SEQUENCE [LARGE SCALE GENOMIC DNA]</scope>
    <source>
        <strain evidence="2 5">YBY</strain>
    </source>
</reference>
<evidence type="ECO:0000313" key="5">
    <source>
        <dbReference type="Proteomes" id="UP000245216"/>
    </source>
</evidence>
<dbReference type="AlphaFoldDB" id="A0A0M7F3A6"/>
<dbReference type="EMBL" id="CP096916">
    <property type="protein sequence ID" value="WBM38052.1"/>
    <property type="molecule type" value="Genomic_DNA"/>
</dbReference>
<accession>A0A0S2JS96</accession>
<keyword evidence="6" id="KW-1185">Reference proteome</keyword>
<dbReference type="EMBL" id="CP095873">
    <property type="protein sequence ID" value="UPL21671.1"/>
    <property type="molecule type" value="Genomic_DNA"/>
</dbReference>
<evidence type="ECO:0000259" key="1">
    <source>
        <dbReference type="PROSITE" id="PS51462"/>
    </source>
</evidence>
<dbReference type="SUPFAM" id="SSF55811">
    <property type="entry name" value="Nudix"/>
    <property type="match status" value="1"/>
</dbReference>
<dbReference type="STRING" id="511.UZ73_11745"/>
<reference evidence="3" key="3">
    <citation type="submission" date="2022-04" db="EMBL/GenBank/DDBJ databases">
        <title>Genomic mining of Alcaligenes faecalis D334 producing ectoin and derivatives.</title>
        <authorList>
            <person name="Doan V.T."/>
            <person name="Quach N.T."/>
            <person name="Vu T.-H.-N."/>
            <person name="Phi Q.-T."/>
        </authorList>
    </citation>
    <scope>NUCLEOTIDE SEQUENCE</scope>
    <source>
        <strain evidence="3">D334</strain>
    </source>
</reference>